<dbReference type="RefSeq" id="WP_090808622.1">
    <property type="nucleotide sequence ID" value="NZ_FNKX01000002.1"/>
</dbReference>
<accession>A0A1H1JSB8</accession>
<dbReference type="EMBL" id="FNKX01000002">
    <property type="protein sequence ID" value="SDR52838.1"/>
    <property type="molecule type" value="Genomic_DNA"/>
</dbReference>
<reference evidence="2" key="1">
    <citation type="submission" date="2016-10" db="EMBL/GenBank/DDBJ databases">
        <authorList>
            <person name="Varghese N."/>
            <person name="Submissions S."/>
        </authorList>
    </citation>
    <scope>NUCLEOTIDE SEQUENCE [LARGE SCALE GENOMIC DNA]</scope>
    <source>
        <strain evidence="2">DUS833</strain>
    </source>
</reference>
<dbReference type="Proteomes" id="UP000199365">
    <property type="component" value="Unassembled WGS sequence"/>
</dbReference>
<sequence length="124" mass="14020">MISRAKLDSEIGNWVRWCWSGPGDAPEGSGCISAECSYIAPSDLCDVSEDDPPAVDVDSALIVQGVYDSMYMPERKVMQAEYVWRERYGRHLGIWVAACMIDVSPRLYLQLLETNRQKIRRAFG</sequence>
<protein>
    <submittedName>
        <fullName evidence="1">Uncharacterized protein</fullName>
    </submittedName>
</protein>
<gene>
    <name evidence="1" type="ORF">SAMN05445850_5555</name>
</gene>
<evidence type="ECO:0000313" key="2">
    <source>
        <dbReference type="Proteomes" id="UP000199365"/>
    </source>
</evidence>
<proteinExistence type="predicted"/>
<dbReference type="STRING" id="157910.SAMN05445850_5555"/>
<keyword evidence="2" id="KW-1185">Reference proteome</keyword>
<name>A0A1H1JSB8_9BURK</name>
<evidence type="ECO:0000313" key="1">
    <source>
        <dbReference type="EMBL" id="SDR52838.1"/>
    </source>
</evidence>
<dbReference type="AlphaFoldDB" id="A0A1H1JSB8"/>
<organism evidence="1 2">
    <name type="scientific">Paraburkholderia tuberum</name>
    <dbReference type="NCBI Taxonomy" id="157910"/>
    <lineage>
        <taxon>Bacteria</taxon>
        <taxon>Pseudomonadati</taxon>
        <taxon>Pseudomonadota</taxon>
        <taxon>Betaproteobacteria</taxon>
        <taxon>Burkholderiales</taxon>
        <taxon>Burkholderiaceae</taxon>
        <taxon>Paraburkholderia</taxon>
    </lineage>
</organism>